<dbReference type="PANTHER" id="PTHR30055:SF146">
    <property type="entry name" value="HTH-TYPE TRANSCRIPTIONAL DUAL REGULATOR CECR"/>
    <property type="match status" value="1"/>
</dbReference>
<evidence type="ECO:0000313" key="5">
    <source>
        <dbReference type="Proteomes" id="UP000448199"/>
    </source>
</evidence>
<dbReference type="InterPro" id="IPR036271">
    <property type="entry name" value="Tet_transcr_reg_TetR-rel_C_sf"/>
</dbReference>
<comment type="caution">
    <text evidence="4">The sequence shown here is derived from an EMBL/GenBank/DDBJ whole genome shotgun (WGS) entry which is preliminary data.</text>
</comment>
<accession>A0A844XPX2</accession>
<dbReference type="InterPro" id="IPR001647">
    <property type="entry name" value="HTH_TetR"/>
</dbReference>
<dbReference type="Gene3D" id="1.10.357.10">
    <property type="entry name" value="Tetracycline Repressor, domain 2"/>
    <property type="match status" value="1"/>
</dbReference>
<dbReference type="GO" id="GO:0000976">
    <property type="term" value="F:transcription cis-regulatory region binding"/>
    <property type="evidence" value="ECO:0007669"/>
    <property type="project" value="TreeGrafter"/>
</dbReference>
<dbReference type="AlphaFoldDB" id="A0A844XPX2"/>
<feature type="domain" description="HTH tetR-type" evidence="3">
    <location>
        <begin position="10"/>
        <end position="70"/>
    </location>
</feature>
<dbReference type="InterPro" id="IPR039536">
    <property type="entry name" value="TetR_C_Proteobacteria"/>
</dbReference>
<dbReference type="SUPFAM" id="SSF48498">
    <property type="entry name" value="Tetracyclin repressor-like, C-terminal domain"/>
    <property type="match status" value="1"/>
</dbReference>
<feature type="DNA-binding region" description="H-T-H motif" evidence="2">
    <location>
        <begin position="33"/>
        <end position="52"/>
    </location>
</feature>
<dbReference type="Pfam" id="PF00440">
    <property type="entry name" value="TetR_N"/>
    <property type="match status" value="1"/>
</dbReference>
<sequence length="212" mass="23699">MGRPTRQASRVLSRKILRTARQAFLDEGFVRTTTDHIAEKAAISKRTLYSRYTGKSALFETVILTEIHDRLNALEQDIPDLGNITLDLVVLAEKLLSWMLSDVHVAMERVVLGEATRFPALANKVYEFGFIRTTKLVVRVLQRANEKGEIAVSDPDFAAEQFVSAVILSPFRRAALGITEAGYTPEIAERMDRSVNLFVYGCRPSVADSPSR</sequence>
<dbReference type="InterPro" id="IPR009057">
    <property type="entry name" value="Homeodomain-like_sf"/>
</dbReference>
<dbReference type="PROSITE" id="PS50977">
    <property type="entry name" value="HTH_TETR_2"/>
    <property type="match status" value="1"/>
</dbReference>
<proteinExistence type="predicted"/>
<dbReference type="Pfam" id="PF14246">
    <property type="entry name" value="TetR_C_7"/>
    <property type="match status" value="1"/>
</dbReference>
<dbReference type="Gene3D" id="1.10.10.60">
    <property type="entry name" value="Homeodomain-like"/>
    <property type="match status" value="1"/>
</dbReference>
<dbReference type="InterPro" id="IPR050109">
    <property type="entry name" value="HTH-type_TetR-like_transc_reg"/>
</dbReference>
<dbReference type="Proteomes" id="UP000448199">
    <property type="component" value="Unassembled WGS sequence"/>
</dbReference>
<keyword evidence="1 2" id="KW-0238">DNA-binding</keyword>
<dbReference type="RefSeq" id="WP_063512598.1">
    <property type="nucleotide sequence ID" value="NZ_WTYC01000001.1"/>
</dbReference>
<reference evidence="4 5" key="1">
    <citation type="submission" date="2019-12" db="EMBL/GenBank/DDBJ databases">
        <title>Genomic-based taxomic classification of the family Erythrobacteraceae.</title>
        <authorList>
            <person name="Xu L."/>
        </authorList>
    </citation>
    <scope>NUCLEOTIDE SEQUENCE [LARGE SCALE GENOMIC DNA]</scope>
    <source>
        <strain evidence="4 5">DSM 17792</strain>
    </source>
</reference>
<name>A0A844XPX2_9SPHN</name>
<evidence type="ECO:0000256" key="2">
    <source>
        <dbReference type="PROSITE-ProRule" id="PRU00335"/>
    </source>
</evidence>
<dbReference type="EMBL" id="WTYC01000001">
    <property type="protein sequence ID" value="MXO47273.1"/>
    <property type="molecule type" value="Genomic_DNA"/>
</dbReference>
<dbReference type="GO" id="GO:0003700">
    <property type="term" value="F:DNA-binding transcription factor activity"/>
    <property type="evidence" value="ECO:0007669"/>
    <property type="project" value="TreeGrafter"/>
</dbReference>
<protein>
    <submittedName>
        <fullName evidence="4">TetR family transcriptional regulator</fullName>
    </submittedName>
</protein>
<gene>
    <name evidence="4" type="ORF">GRI69_03225</name>
</gene>
<organism evidence="4 5">
    <name type="scientific">Qipengyuania vulgaris</name>
    <dbReference type="NCBI Taxonomy" id="291985"/>
    <lineage>
        <taxon>Bacteria</taxon>
        <taxon>Pseudomonadati</taxon>
        <taxon>Pseudomonadota</taxon>
        <taxon>Alphaproteobacteria</taxon>
        <taxon>Sphingomonadales</taxon>
        <taxon>Erythrobacteraceae</taxon>
        <taxon>Qipengyuania</taxon>
    </lineage>
</organism>
<dbReference type="PRINTS" id="PR00455">
    <property type="entry name" value="HTHTETR"/>
</dbReference>
<evidence type="ECO:0000256" key="1">
    <source>
        <dbReference type="ARBA" id="ARBA00023125"/>
    </source>
</evidence>
<dbReference type="OrthoDB" id="5292901at2"/>
<dbReference type="PANTHER" id="PTHR30055">
    <property type="entry name" value="HTH-TYPE TRANSCRIPTIONAL REGULATOR RUTR"/>
    <property type="match status" value="1"/>
</dbReference>
<dbReference type="SUPFAM" id="SSF46689">
    <property type="entry name" value="Homeodomain-like"/>
    <property type="match status" value="1"/>
</dbReference>
<evidence type="ECO:0000313" key="4">
    <source>
        <dbReference type="EMBL" id="MXO47273.1"/>
    </source>
</evidence>
<keyword evidence="5" id="KW-1185">Reference proteome</keyword>
<evidence type="ECO:0000259" key="3">
    <source>
        <dbReference type="PROSITE" id="PS50977"/>
    </source>
</evidence>